<accession>A0A8D8G3S2</accession>
<dbReference type="AlphaFoldDB" id="A0A8D8G3S2"/>
<evidence type="ECO:0000313" key="1">
    <source>
        <dbReference type="EMBL" id="CAG6493410.1"/>
    </source>
</evidence>
<organism evidence="1">
    <name type="scientific">Culex pipiens</name>
    <name type="common">House mosquito</name>
    <dbReference type="NCBI Taxonomy" id="7175"/>
    <lineage>
        <taxon>Eukaryota</taxon>
        <taxon>Metazoa</taxon>
        <taxon>Ecdysozoa</taxon>
        <taxon>Arthropoda</taxon>
        <taxon>Hexapoda</taxon>
        <taxon>Insecta</taxon>
        <taxon>Pterygota</taxon>
        <taxon>Neoptera</taxon>
        <taxon>Endopterygota</taxon>
        <taxon>Diptera</taxon>
        <taxon>Nematocera</taxon>
        <taxon>Culicoidea</taxon>
        <taxon>Culicidae</taxon>
        <taxon>Culicinae</taxon>
        <taxon>Culicini</taxon>
        <taxon>Culex</taxon>
        <taxon>Culex</taxon>
    </lineage>
</organism>
<reference evidence="1" key="1">
    <citation type="submission" date="2021-05" db="EMBL/GenBank/DDBJ databases">
        <authorList>
            <person name="Alioto T."/>
            <person name="Alioto T."/>
            <person name="Gomez Garrido J."/>
        </authorList>
    </citation>
    <scope>NUCLEOTIDE SEQUENCE</scope>
</reference>
<sequence>MYGKLTTKNRHTHWNELLPRAFYYFFNLNFIKFVSTLANHTHSGKDIYPEFFLTNTVCLRTHFSGRMVFPALASNLPQSLLKGKDPEFTPRNVNVLRLKLWLLFARRLDVSTRSRSDFFFPLFQALTLFRASSLTRSSSTAFSLFV</sequence>
<protein>
    <submittedName>
        <fullName evidence="1">(northern house mosquito) hypothetical protein</fullName>
    </submittedName>
</protein>
<proteinExistence type="predicted"/>
<name>A0A8D8G3S2_CULPI</name>
<dbReference type="EMBL" id="HBUE01123539">
    <property type="protein sequence ID" value="CAG6493410.1"/>
    <property type="molecule type" value="Transcribed_RNA"/>
</dbReference>